<evidence type="ECO:0000313" key="2">
    <source>
        <dbReference type="EMBL" id="KAK7083264.1"/>
    </source>
</evidence>
<dbReference type="SUPFAM" id="SSF47565">
    <property type="entry name" value="Insect pheromone/odorant-binding proteins"/>
    <property type="match status" value="1"/>
</dbReference>
<evidence type="ECO:0000256" key="1">
    <source>
        <dbReference type="SAM" id="MobiDB-lite"/>
    </source>
</evidence>
<dbReference type="InterPro" id="IPR036728">
    <property type="entry name" value="PBP_GOBP_sf"/>
</dbReference>
<feature type="compositionally biased region" description="Basic and acidic residues" evidence="1">
    <location>
        <begin position="471"/>
        <end position="487"/>
    </location>
</feature>
<organism evidence="2 3">
    <name type="scientific">Halocaridina rubra</name>
    <name type="common">Hawaiian red shrimp</name>
    <dbReference type="NCBI Taxonomy" id="373956"/>
    <lineage>
        <taxon>Eukaryota</taxon>
        <taxon>Metazoa</taxon>
        <taxon>Ecdysozoa</taxon>
        <taxon>Arthropoda</taxon>
        <taxon>Crustacea</taxon>
        <taxon>Multicrustacea</taxon>
        <taxon>Malacostraca</taxon>
        <taxon>Eumalacostraca</taxon>
        <taxon>Eucarida</taxon>
        <taxon>Decapoda</taxon>
        <taxon>Pleocyemata</taxon>
        <taxon>Caridea</taxon>
        <taxon>Atyoidea</taxon>
        <taxon>Atyidae</taxon>
        <taxon>Halocaridina</taxon>
    </lineage>
</organism>
<sequence>MGGFVQMKHSEVRDITKLRKSRPTIMNKLLVLLLGATFASTVVAHPHSRHHNGGECMEMRTTIRGSRSLWFSDELECMDDIEPSRDEAEARKICKGKARRYVMDFFKEDKIDAEKNTTVDDVTTQRDLFYAKCMVERLDLITKNESLDTNKLLQNAVKMDSSDSEDLMHMHTWMRICIAEFNRSLPINSTNSTLTANTTLAENSTTAVNARNSTPAALQFMDMRNCIQQLMKEHCYQQKLLVKEYIQRGDNASICANISAETGISNFTKVFQECMAEITLEDITDIKQSAGSIPRSTKSRSELAQIMLESTACTIEKMNWSTPERGLNISTYRNYVANFSGWNEIPKVLEKLSVAMNTCVSNYTGDIYTQVYNWIFCFKPAVIQTCGFKSNLTEFLIPFTAQNIREASKDYIEELMGTDDESASLRTFDDTYGDTEDGDEEYFDHLGDEFGTRGEKTSVEMVDDGLFKGPGDSRHRESLHGTHHSGELMDEDTETVTESAEVEVTGEEKAQLQLKKVEEISNSKEDQSRESEADTEDAITERASVEFKDYEDSLSDTDDDSVFDVTEDDSIIV</sequence>
<accession>A0AAN8XPF0</accession>
<evidence type="ECO:0000313" key="3">
    <source>
        <dbReference type="Proteomes" id="UP001381693"/>
    </source>
</evidence>
<keyword evidence="3" id="KW-1185">Reference proteome</keyword>
<feature type="compositionally biased region" description="Basic and acidic residues" evidence="1">
    <location>
        <begin position="539"/>
        <end position="551"/>
    </location>
</feature>
<dbReference type="AlphaFoldDB" id="A0AAN8XPF0"/>
<dbReference type="EMBL" id="JAXCGZ010003778">
    <property type="protein sequence ID" value="KAK7083264.1"/>
    <property type="molecule type" value="Genomic_DNA"/>
</dbReference>
<feature type="compositionally biased region" description="Acidic residues" evidence="1">
    <location>
        <begin position="488"/>
        <end position="505"/>
    </location>
</feature>
<gene>
    <name evidence="2" type="ORF">SK128_011946</name>
</gene>
<protein>
    <submittedName>
        <fullName evidence="2">Uncharacterized protein</fullName>
    </submittedName>
</protein>
<dbReference type="Proteomes" id="UP001381693">
    <property type="component" value="Unassembled WGS sequence"/>
</dbReference>
<reference evidence="2 3" key="1">
    <citation type="submission" date="2023-11" db="EMBL/GenBank/DDBJ databases">
        <title>Halocaridina rubra genome assembly.</title>
        <authorList>
            <person name="Smith C."/>
        </authorList>
    </citation>
    <scope>NUCLEOTIDE SEQUENCE [LARGE SCALE GENOMIC DNA]</scope>
    <source>
        <strain evidence="2">EP-1</strain>
        <tissue evidence="2">Whole</tissue>
    </source>
</reference>
<proteinExistence type="predicted"/>
<name>A0AAN8XPF0_HALRR</name>
<feature type="compositionally biased region" description="Basic and acidic residues" evidence="1">
    <location>
        <begin position="506"/>
        <end position="532"/>
    </location>
</feature>
<feature type="compositionally biased region" description="Acidic residues" evidence="1">
    <location>
        <begin position="552"/>
        <end position="573"/>
    </location>
</feature>
<feature type="region of interest" description="Disordered" evidence="1">
    <location>
        <begin position="463"/>
        <end position="573"/>
    </location>
</feature>
<dbReference type="GO" id="GO:0005549">
    <property type="term" value="F:odorant binding"/>
    <property type="evidence" value="ECO:0007669"/>
    <property type="project" value="InterPro"/>
</dbReference>
<comment type="caution">
    <text evidence="2">The sequence shown here is derived from an EMBL/GenBank/DDBJ whole genome shotgun (WGS) entry which is preliminary data.</text>
</comment>